<dbReference type="GO" id="GO:0000271">
    <property type="term" value="P:polysaccharide biosynthetic process"/>
    <property type="evidence" value="ECO:0007669"/>
    <property type="project" value="TreeGrafter"/>
</dbReference>
<keyword evidence="3" id="KW-1185">Reference proteome</keyword>
<accession>A0AAF3F758</accession>
<dbReference type="InterPro" id="IPR050879">
    <property type="entry name" value="Acyltransferase_3"/>
</dbReference>
<feature type="transmembrane region" description="Helical" evidence="1">
    <location>
        <begin position="137"/>
        <end position="156"/>
    </location>
</feature>
<evidence type="ECO:0000256" key="1">
    <source>
        <dbReference type="SAM" id="Phobius"/>
    </source>
</evidence>
<evidence type="ECO:0000313" key="3">
    <source>
        <dbReference type="Proteomes" id="UP000887575"/>
    </source>
</evidence>
<evidence type="ECO:0000313" key="4">
    <source>
        <dbReference type="WBParaSite" id="MBELARI_LOCUS2716"/>
    </source>
</evidence>
<evidence type="ECO:0000259" key="2">
    <source>
        <dbReference type="Pfam" id="PF01757"/>
    </source>
</evidence>
<sequence length="325" mass="37181">MTQEKKKPKLETIQTLRALSIISVLVYHTSYWASKGDLGVHIFFVISGYLMAMILSKTGVTLESTKDFYLRRVKRIVPLYLITLLGIQIGSSLLLTKDKHRRTTQDTILALIFARNMHFEWDNISPSIHLWTVSTEMQYYLIVPIIFYFLLPMSYWKKVVMMGMIGTGSCLLYMTLPLVTGIYFMPSRLFEFLLGSLTFFTEIEIRKFFDKRSANSIPEKSIPDIVLNSAKRESFLGAIKSQFSKENLCSSISLLFFLISCVFCFLLTGTSEENDVFIVLLCAAGTIFFANIGNELLINHQVLSYIGDISYVLYLVHFPNLCLSF</sequence>
<feature type="transmembrane region" description="Helical" evidence="1">
    <location>
        <begin position="276"/>
        <end position="293"/>
    </location>
</feature>
<dbReference type="PANTHER" id="PTHR23028">
    <property type="entry name" value="ACETYLTRANSFERASE"/>
    <property type="match status" value="1"/>
</dbReference>
<feature type="transmembrane region" description="Helical" evidence="1">
    <location>
        <begin position="76"/>
        <end position="95"/>
    </location>
</feature>
<name>A0AAF3F758_9BILA</name>
<dbReference type="InterPro" id="IPR002656">
    <property type="entry name" value="Acyl_transf_3_dom"/>
</dbReference>
<organism evidence="3 4">
    <name type="scientific">Mesorhabditis belari</name>
    <dbReference type="NCBI Taxonomy" id="2138241"/>
    <lineage>
        <taxon>Eukaryota</taxon>
        <taxon>Metazoa</taxon>
        <taxon>Ecdysozoa</taxon>
        <taxon>Nematoda</taxon>
        <taxon>Chromadorea</taxon>
        <taxon>Rhabditida</taxon>
        <taxon>Rhabditina</taxon>
        <taxon>Rhabditomorpha</taxon>
        <taxon>Rhabditoidea</taxon>
        <taxon>Rhabditidae</taxon>
        <taxon>Mesorhabditinae</taxon>
        <taxon>Mesorhabditis</taxon>
    </lineage>
</organism>
<keyword evidence="1" id="KW-0812">Transmembrane</keyword>
<protein>
    <recommendedName>
        <fullName evidence="2">Acyltransferase 3 domain-containing protein</fullName>
    </recommendedName>
</protein>
<proteinExistence type="predicted"/>
<keyword evidence="1" id="KW-0472">Membrane</keyword>
<feature type="transmembrane region" description="Helical" evidence="1">
    <location>
        <begin position="163"/>
        <end position="183"/>
    </location>
</feature>
<keyword evidence="1" id="KW-1133">Transmembrane helix</keyword>
<dbReference type="AlphaFoldDB" id="A0AAF3F758"/>
<dbReference type="GO" id="GO:0016747">
    <property type="term" value="F:acyltransferase activity, transferring groups other than amino-acyl groups"/>
    <property type="evidence" value="ECO:0007669"/>
    <property type="project" value="InterPro"/>
</dbReference>
<feature type="domain" description="Acyltransferase 3" evidence="2">
    <location>
        <begin position="13"/>
        <end position="319"/>
    </location>
</feature>
<feature type="transmembrane region" description="Helical" evidence="1">
    <location>
        <begin position="248"/>
        <end position="270"/>
    </location>
</feature>
<dbReference type="WBParaSite" id="MBELARI_LOCUS2716">
    <property type="protein sequence ID" value="MBELARI_LOCUS2716"/>
    <property type="gene ID" value="MBELARI_LOCUS2716"/>
</dbReference>
<feature type="transmembrane region" description="Helical" evidence="1">
    <location>
        <begin position="38"/>
        <end position="55"/>
    </location>
</feature>
<dbReference type="Proteomes" id="UP000887575">
    <property type="component" value="Unassembled WGS sequence"/>
</dbReference>
<dbReference type="PANTHER" id="PTHR23028:SF53">
    <property type="entry name" value="ACYL_TRANSF_3 DOMAIN-CONTAINING PROTEIN"/>
    <property type="match status" value="1"/>
</dbReference>
<dbReference type="Pfam" id="PF01757">
    <property type="entry name" value="Acyl_transf_3"/>
    <property type="match status" value="1"/>
</dbReference>
<dbReference type="GO" id="GO:0016020">
    <property type="term" value="C:membrane"/>
    <property type="evidence" value="ECO:0007669"/>
    <property type="project" value="TreeGrafter"/>
</dbReference>
<reference evidence="4" key="1">
    <citation type="submission" date="2024-02" db="UniProtKB">
        <authorList>
            <consortium name="WormBaseParasite"/>
        </authorList>
    </citation>
    <scope>IDENTIFICATION</scope>
</reference>